<dbReference type="Pfam" id="PF00571">
    <property type="entry name" value="CBS"/>
    <property type="match status" value="2"/>
</dbReference>
<name>A0A9W6IL28_9PROT</name>
<proteinExistence type="predicted"/>
<keyword evidence="1 2" id="KW-0129">CBS domain</keyword>
<feature type="domain" description="CBS" evidence="3">
    <location>
        <begin position="7"/>
        <end position="64"/>
    </location>
</feature>
<accession>A0A9W6IL28</accession>
<dbReference type="SMART" id="SM00116">
    <property type="entry name" value="CBS"/>
    <property type="match status" value="2"/>
</dbReference>
<dbReference type="InterPro" id="IPR046342">
    <property type="entry name" value="CBS_dom_sf"/>
</dbReference>
<comment type="caution">
    <text evidence="4">The sequence shown here is derived from an EMBL/GenBank/DDBJ whole genome shotgun (WGS) entry which is preliminary data.</text>
</comment>
<dbReference type="AlphaFoldDB" id="A0A9W6IL28"/>
<dbReference type="InterPro" id="IPR000644">
    <property type="entry name" value="CBS_dom"/>
</dbReference>
<evidence type="ECO:0000313" key="4">
    <source>
        <dbReference type="EMBL" id="GLK52262.1"/>
    </source>
</evidence>
<organism evidence="4 5">
    <name type="scientific">Maricaulis virginensis</name>
    <dbReference type="NCBI Taxonomy" id="144022"/>
    <lineage>
        <taxon>Bacteria</taxon>
        <taxon>Pseudomonadati</taxon>
        <taxon>Pseudomonadota</taxon>
        <taxon>Alphaproteobacteria</taxon>
        <taxon>Maricaulales</taxon>
        <taxon>Maricaulaceae</taxon>
        <taxon>Maricaulis</taxon>
    </lineage>
</organism>
<reference evidence="4" key="2">
    <citation type="submission" date="2023-01" db="EMBL/GenBank/DDBJ databases">
        <authorList>
            <person name="Sun Q."/>
            <person name="Evtushenko L."/>
        </authorList>
    </citation>
    <scope>NUCLEOTIDE SEQUENCE</scope>
    <source>
        <strain evidence="4">VKM B-1513</strain>
    </source>
</reference>
<dbReference type="PROSITE" id="PS51371">
    <property type="entry name" value="CBS"/>
    <property type="match status" value="2"/>
</dbReference>
<protein>
    <submittedName>
        <fullName evidence="4">CBS domain-containing protein</fullName>
    </submittedName>
</protein>
<evidence type="ECO:0000259" key="3">
    <source>
        <dbReference type="PROSITE" id="PS51371"/>
    </source>
</evidence>
<gene>
    <name evidence="4" type="ORF">GCM10017621_17700</name>
</gene>
<dbReference type="RefSeq" id="WP_271186631.1">
    <property type="nucleotide sequence ID" value="NZ_BSFE01000004.1"/>
</dbReference>
<dbReference type="SUPFAM" id="SSF54631">
    <property type="entry name" value="CBS-domain pair"/>
    <property type="match status" value="1"/>
</dbReference>
<dbReference type="PANTHER" id="PTHR43080">
    <property type="entry name" value="CBS DOMAIN-CONTAINING PROTEIN CBSX3, MITOCHONDRIAL"/>
    <property type="match status" value="1"/>
</dbReference>
<feature type="domain" description="CBS" evidence="3">
    <location>
        <begin position="72"/>
        <end position="130"/>
    </location>
</feature>
<dbReference type="InterPro" id="IPR051257">
    <property type="entry name" value="Diverse_CBS-Domain"/>
</dbReference>
<dbReference type="Proteomes" id="UP001143486">
    <property type="component" value="Unassembled WGS sequence"/>
</dbReference>
<dbReference type="CDD" id="cd04622">
    <property type="entry name" value="CBS_pair_HRP1_like"/>
    <property type="match status" value="1"/>
</dbReference>
<evidence type="ECO:0000256" key="1">
    <source>
        <dbReference type="ARBA" id="ARBA00023122"/>
    </source>
</evidence>
<evidence type="ECO:0000313" key="5">
    <source>
        <dbReference type="Proteomes" id="UP001143486"/>
    </source>
</evidence>
<dbReference type="PANTHER" id="PTHR43080:SF2">
    <property type="entry name" value="CBS DOMAIN-CONTAINING PROTEIN"/>
    <property type="match status" value="1"/>
</dbReference>
<dbReference type="EMBL" id="BSFE01000004">
    <property type="protein sequence ID" value="GLK52262.1"/>
    <property type="molecule type" value="Genomic_DNA"/>
</dbReference>
<reference evidence="4" key="1">
    <citation type="journal article" date="2014" name="Int. J. Syst. Evol. Microbiol.">
        <title>Complete genome sequence of Corynebacterium casei LMG S-19264T (=DSM 44701T), isolated from a smear-ripened cheese.</title>
        <authorList>
            <consortium name="US DOE Joint Genome Institute (JGI-PGF)"/>
            <person name="Walter F."/>
            <person name="Albersmeier A."/>
            <person name="Kalinowski J."/>
            <person name="Ruckert C."/>
        </authorList>
    </citation>
    <scope>NUCLEOTIDE SEQUENCE</scope>
    <source>
        <strain evidence="4">VKM B-1513</strain>
    </source>
</reference>
<evidence type="ECO:0000256" key="2">
    <source>
        <dbReference type="PROSITE-ProRule" id="PRU00703"/>
    </source>
</evidence>
<dbReference type="Gene3D" id="3.10.580.10">
    <property type="entry name" value="CBS-domain"/>
    <property type="match status" value="1"/>
</dbReference>
<sequence length="142" mass="15575">MQVKDIMTPNATTIQTGASLTRAAYLMRDANIGFIPVVDGKRLVGIITDRDIVIRAVADNRPATEKTVGDFMSDRPVCCQEDDDVNDVVRKMEKYRVRRLPVIDDNHTIVGVVALGDIAQRMSHAVSGELLSTVSRHGDLVA</sequence>
<keyword evidence="5" id="KW-1185">Reference proteome</keyword>